<dbReference type="Proteomes" id="UP000610594">
    <property type="component" value="Unassembled WGS sequence"/>
</dbReference>
<evidence type="ECO:0000259" key="1">
    <source>
        <dbReference type="SMART" id="SM00966"/>
    </source>
</evidence>
<evidence type="ECO:0000313" key="3">
    <source>
        <dbReference type="Proteomes" id="UP000610594"/>
    </source>
</evidence>
<dbReference type="InterPro" id="IPR047976">
    <property type="entry name" value="Anti_VapB2-like"/>
</dbReference>
<dbReference type="SMART" id="SM00966">
    <property type="entry name" value="SpoVT_AbrB"/>
    <property type="match status" value="1"/>
</dbReference>
<dbReference type="SUPFAM" id="SSF89447">
    <property type="entry name" value="AbrB/MazE/MraZ-like"/>
    <property type="match status" value="1"/>
</dbReference>
<dbReference type="Pfam" id="PF04014">
    <property type="entry name" value="MazE_antitoxin"/>
    <property type="match status" value="1"/>
</dbReference>
<organism evidence="2 3">
    <name type="scientific">Massilia genomosp. 1</name>
    <dbReference type="NCBI Taxonomy" id="2609280"/>
    <lineage>
        <taxon>Bacteria</taxon>
        <taxon>Pseudomonadati</taxon>
        <taxon>Pseudomonadota</taxon>
        <taxon>Betaproteobacteria</taxon>
        <taxon>Burkholderiales</taxon>
        <taxon>Oxalobacteraceae</taxon>
        <taxon>Telluria group</taxon>
        <taxon>Massilia</taxon>
    </lineage>
</organism>
<evidence type="ECO:0000313" key="2">
    <source>
        <dbReference type="EMBL" id="NHZ67104.1"/>
    </source>
</evidence>
<accession>A0ABX0NAA0</accession>
<dbReference type="EMBL" id="WHJF01000277">
    <property type="protein sequence ID" value="NHZ67104.1"/>
    <property type="molecule type" value="Genomic_DNA"/>
</dbReference>
<dbReference type="InterPro" id="IPR037914">
    <property type="entry name" value="SpoVT-AbrB_sf"/>
</dbReference>
<sequence length="120" mass="13483">MTTTKIFQNGNLQAVRIPAEFAYEHLDIELEIERVGDELGIRPARRPLAGVLSKFARFGSDFMADGRGDQVQEEREALSLMKWQAEQVARRFAQCYVGDVVISAVTFAGLRTHRSADRLA</sequence>
<keyword evidence="2" id="KW-0238">DNA-binding</keyword>
<reference evidence="2 3" key="1">
    <citation type="submission" date="2019-10" db="EMBL/GenBank/DDBJ databases">
        <title>Taxonomy of Antarctic Massilia spp.: description of Massilia rubra sp. nov., Massilia aquatica sp. nov., Massilia mucilaginosa sp. nov., Massilia frigida sp. nov. isolated from streams, lakes and regoliths.</title>
        <authorList>
            <person name="Holochova P."/>
            <person name="Sedlacek I."/>
            <person name="Kralova S."/>
            <person name="Maslanova I."/>
            <person name="Busse H.-J."/>
            <person name="Stankova E."/>
            <person name="Vrbovska V."/>
            <person name="Kovarovic V."/>
            <person name="Bartak M."/>
            <person name="Svec P."/>
            <person name="Pantucek R."/>
        </authorList>
    </citation>
    <scope>NUCLEOTIDE SEQUENCE [LARGE SCALE GENOMIC DNA]</scope>
    <source>
        <strain evidence="2 3">CCM 8694</strain>
    </source>
</reference>
<gene>
    <name evidence="2" type="ORF">F1735_33425</name>
</gene>
<name>A0ABX0NAA0_9BURK</name>
<comment type="caution">
    <text evidence="2">The sequence shown here is derived from an EMBL/GenBank/DDBJ whole genome shotgun (WGS) entry which is preliminary data.</text>
</comment>
<dbReference type="Gene3D" id="2.10.260.10">
    <property type="match status" value="1"/>
</dbReference>
<feature type="domain" description="SpoVT-AbrB" evidence="1">
    <location>
        <begin position="7"/>
        <end position="49"/>
    </location>
</feature>
<dbReference type="NCBIfam" id="NF040493">
    <property type="entry name" value="TA_anti_VapB"/>
    <property type="match status" value="1"/>
</dbReference>
<protein>
    <submittedName>
        <fullName evidence="2">AbrB/MazE/SpoVT family DNA-binding domain-containing protein</fullName>
    </submittedName>
</protein>
<dbReference type="GO" id="GO:0003677">
    <property type="term" value="F:DNA binding"/>
    <property type="evidence" value="ECO:0007669"/>
    <property type="project" value="UniProtKB-KW"/>
</dbReference>
<proteinExistence type="predicted"/>
<dbReference type="InterPro" id="IPR007159">
    <property type="entry name" value="SpoVT-AbrB_dom"/>
</dbReference>
<keyword evidence="3" id="KW-1185">Reference proteome</keyword>